<proteinExistence type="predicted"/>
<keyword evidence="1" id="KW-0472">Membrane</keyword>
<keyword evidence="2" id="KW-0732">Signal</keyword>
<evidence type="ECO:0000313" key="3">
    <source>
        <dbReference type="EMBL" id="SHG10420.1"/>
    </source>
</evidence>
<dbReference type="RefSeq" id="WP_154073030.1">
    <property type="nucleotide sequence ID" value="NZ_LT670818.1"/>
</dbReference>
<protein>
    <recommendedName>
        <fullName evidence="5">MYXO-CTERM domain-containing protein</fullName>
    </recommendedName>
</protein>
<evidence type="ECO:0000256" key="2">
    <source>
        <dbReference type="SAM" id="SignalP"/>
    </source>
</evidence>
<name>A0A1M5H354_9BRAD</name>
<sequence length="75" mass="7432">MKVALGILPAIALTAALMLVSPPAEACNGGGNCDNAPGHLKGAPAPLLGAGLPGLAAGIGYGAYWLARRRRRNVG</sequence>
<organism evidence="3 4">
    <name type="scientific">Bradyrhizobium erythrophlei</name>
    <dbReference type="NCBI Taxonomy" id="1437360"/>
    <lineage>
        <taxon>Bacteria</taxon>
        <taxon>Pseudomonadati</taxon>
        <taxon>Pseudomonadota</taxon>
        <taxon>Alphaproteobacteria</taxon>
        <taxon>Hyphomicrobiales</taxon>
        <taxon>Nitrobacteraceae</taxon>
        <taxon>Bradyrhizobium</taxon>
    </lineage>
</organism>
<accession>A0A1M5H354</accession>
<feature type="transmembrane region" description="Helical" evidence="1">
    <location>
        <begin position="50"/>
        <end position="67"/>
    </location>
</feature>
<feature type="signal peptide" evidence="2">
    <location>
        <begin position="1"/>
        <end position="26"/>
    </location>
</feature>
<evidence type="ECO:0008006" key="5">
    <source>
        <dbReference type="Google" id="ProtNLM"/>
    </source>
</evidence>
<dbReference type="Proteomes" id="UP000190675">
    <property type="component" value="Chromosome I"/>
</dbReference>
<reference evidence="3 4" key="1">
    <citation type="submission" date="2016-11" db="EMBL/GenBank/DDBJ databases">
        <authorList>
            <person name="Jaros S."/>
            <person name="Januszkiewicz K."/>
            <person name="Wedrychowicz H."/>
        </authorList>
    </citation>
    <scope>NUCLEOTIDE SEQUENCE [LARGE SCALE GENOMIC DNA]</scope>
    <source>
        <strain evidence="3 4">GAS242</strain>
    </source>
</reference>
<dbReference type="AlphaFoldDB" id="A0A1M5H354"/>
<keyword evidence="1" id="KW-1133">Transmembrane helix</keyword>
<evidence type="ECO:0000256" key="1">
    <source>
        <dbReference type="SAM" id="Phobius"/>
    </source>
</evidence>
<feature type="chain" id="PRO_5012431855" description="MYXO-CTERM domain-containing protein" evidence="2">
    <location>
        <begin position="27"/>
        <end position="75"/>
    </location>
</feature>
<evidence type="ECO:0000313" key="4">
    <source>
        <dbReference type="Proteomes" id="UP000190675"/>
    </source>
</evidence>
<keyword evidence="1" id="KW-0812">Transmembrane</keyword>
<gene>
    <name evidence="3" type="ORF">SAMN05444169_0555</name>
</gene>
<dbReference type="EMBL" id="LT670818">
    <property type="protein sequence ID" value="SHG10420.1"/>
    <property type="molecule type" value="Genomic_DNA"/>
</dbReference>